<dbReference type="GeneID" id="25735328"/>
<sequence length="226" mass="24428">MTIQLLVLDESFNAKAATGKITKQDVAAFSTKEDVIVDQAVAKLRAIPGLTGGLRAEAMGEFNKAAYNILNETRSRWAKVQAGDVSTARWFSSPAADARRVQLMGEWRKGNVAVLQGLTATFAAGTIKAGDRAAYLARADAATKKLQADIAAIPGVSATEQQAAAKKVADAYAQSRAQLDNIIKTLLNASGISTRRRRALLLDSRRALPGSRRSLLGRGWWAWRRY</sequence>
<dbReference type="RefSeq" id="XP_013904535.1">
    <property type="nucleotide sequence ID" value="XM_014049081.1"/>
</dbReference>
<organism evidence="1 2">
    <name type="scientific">Monoraphidium neglectum</name>
    <dbReference type="NCBI Taxonomy" id="145388"/>
    <lineage>
        <taxon>Eukaryota</taxon>
        <taxon>Viridiplantae</taxon>
        <taxon>Chlorophyta</taxon>
        <taxon>core chlorophytes</taxon>
        <taxon>Chlorophyceae</taxon>
        <taxon>CS clade</taxon>
        <taxon>Sphaeropleales</taxon>
        <taxon>Selenastraceae</taxon>
        <taxon>Monoraphidium</taxon>
    </lineage>
</organism>
<accession>A0A0D2NL96</accession>
<protein>
    <submittedName>
        <fullName evidence="1">Uncharacterized protein</fullName>
    </submittedName>
</protein>
<dbReference type="Proteomes" id="UP000054498">
    <property type="component" value="Unassembled WGS sequence"/>
</dbReference>
<dbReference type="AlphaFoldDB" id="A0A0D2NL96"/>
<dbReference type="EMBL" id="KK100495">
    <property type="protein sequence ID" value="KIZ05516.1"/>
    <property type="molecule type" value="Genomic_DNA"/>
</dbReference>
<reference evidence="1 2" key="1">
    <citation type="journal article" date="2013" name="BMC Genomics">
        <title>Reconstruction of the lipid metabolism for the microalga Monoraphidium neglectum from its genome sequence reveals characteristics suitable for biofuel production.</title>
        <authorList>
            <person name="Bogen C."/>
            <person name="Al-Dilaimi A."/>
            <person name="Albersmeier A."/>
            <person name="Wichmann J."/>
            <person name="Grundmann M."/>
            <person name="Rupp O."/>
            <person name="Lauersen K.J."/>
            <person name="Blifernez-Klassen O."/>
            <person name="Kalinowski J."/>
            <person name="Goesmann A."/>
            <person name="Mussgnug J.H."/>
            <person name="Kruse O."/>
        </authorList>
    </citation>
    <scope>NUCLEOTIDE SEQUENCE [LARGE SCALE GENOMIC DNA]</scope>
    <source>
        <strain evidence="1 2">SAG 48.87</strain>
    </source>
</reference>
<gene>
    <name evidence="1" type="ORF">MNEG_2450</name>
</gene>
<keyword evidence="2" id="KW-1185">Reference proteome</keyword>
<evidence type="ECO:0000313" key="1">
    <source>
        <dbReference type="EMBL" id="KIZ05516.1"/>
    </source>
</evidence>
<name>A0A0D2NL96_9CHLO</name>
<proteinExistence type="predicted"/>
<evidence type="ECO:0000313" key="2">
    <source>
        <dbReference type="Proteomes" id="UP000054498"/>
    </source>
</evidence>
<dbReference type="KEGG" id="mng:MNEG_2450"/>